<gene>
    <name evidence="2" type="ORF">OCOJLMKI_0113</name>
</gene>
<dbReference type="EMBL" id="BPQP01000001">
    <property type="protein sequence ID" value="GJD92930.1"/>
    <property type="molecule type" value="Genomic_DNA"/>
</dbReference>
<protein>
    <submittedName>
        <fullName evidence="2">Uncharacterized protein</fullName>
    </submittedName>
</protein>
<accession>A0ABQ4RQ90</accession>
<dbReference type="Proteomes" id="UP001055125">
    <property type="component" value="Unassembled WGS sequence"/>
</dbReference>
<evidence type="ECO:0000313" key="2">
    <source>
        <dbReference type="EMBL" id="GJD92930.1"/>
    </source>
</evidence>
<evidence type="ECO:0000313" key="3">
    <source>
        <dbReference type="Proteomes" id="UP001055125"/>
    </source>
</evidence>
<keyword evidence="3" id="KW-1185">Reference proteome</keyword>
<organism evidence="2 3">
    <name type="scientific">Methylobacterium iners</name>
    <dbReference type="NCBI Taxonomy" id="418707"/>
    <lineage>
        <taxon>Bacteria</taxon>
        <taxon>Pseudomonadati</taxon>
        <taxon>Pseudomonadota</taxon>
        <taxon>Alphaproteobacteria</taxon>
        <taxon>Hyphomicrobiales</taxon>
        <taxon>Methylobacteriaceae</taxon>
        <taxon>Methylobacterium</taxon>
    </lineage>
</organism>
<comment type="caution">
    <text evidence="2">The sequence shown here is derived from an EMBL/GenBank/DDBJ whole genome shotgun (WGS) entry which is preliminary data.</text>
</comment>
<reference evidence="2" key="1">
    <citation type="journal article" date="2021" name="Front. Microbiol.">
        <title>Comprehensive Comparative Genomics and Phenotyping of Methylobacterium Species.</title>
        <authorList>
            <person name="Alessa O."/>
            <person name="Ogura Y."/>
            <person name="Fujitani Y."/>
            <person name="Takami H."/>
            <person name="Hayashi T."/>
            <person name="Sahin N."/>
            <person name="Tani A."/>
        </authorList>
    </citation>
    <scope>NUCLEOTIDE SEQUENCE</scope>
    <source>
        <strain evidence="2">DSM 19015</strain>
    </source>
</reference>
<feature type="region of interest" description="Disordered" evidence="1">
    <location>
        <begin position="1"/>
        <end position="20"/>
    </location>
</feature>
<proteinExistence type="predicted"/>
<name>A0ABQ4RQ90_9HYPH</name>
<dbReference type="RefSeq" id="WP_238242053.1">
    <property type="nucleotide sequence ID" value="NZ_BPQP01000001.1"/>
</dbReference>
<sequence>MPYSLANPPTQRHQDIGNRGPAEWALDGSDAPSVVAVTGYISNARDLGMKAGDVVRYRQNSTPPVLHLFYVASITAAGAADLTDGAAQPAANAT</sequence>
<reference evidence="2" key="2">
    <citation type="submission" date="2021-08" db="EMBL/GenBank/DDBJ databases">
        <authorList>
            <person name="Tani A."/>
            <person name="Ola A."/>
            <person name="Ogura Y."/>
            <person name="Katsura K."/>
            <person name="Hayashi T."/>
        </authorList>
    </citation>
    <scope>NUCLEOTIDE SEQUENCE</scope>
    <source>
        <strain evidence="2">DSM 19015</strain>
    </source>
</reference>
<evidence type="ECO:0000256" key="1">
    <source>
        <dbReference type="SAM" id="MobiDB-lite"/>
    </source>
</evidence>